<name>A0A5B8VHH4_9BACT</name>
<dbReference type="OrthoDB" id="9770107at2"/>
<dbReference type="GO" id="GO:0004185">
    <property type="term" value="F:serine-type carboxypeptidase activity"/>
    <property type="evidence" value="ECO:0007669"/>
    <property type="project" value="InterPro"/>
</dbReference>
<keyword evidence="1" id="KW-0732">Signal</keyword>
<feature type="chain" id="PRO_5022785626" evidence="1">
    <location>
        <begin position="21"/>
        <end position="505"/>
    </location>
</feature>
<evidence type="ECO:0000256" key="1">
    <source>
        <dbReference type="SAM" id="SignalP"/>
    </source>
</evidence>
<dbReference type="Gene3D" id="3.40.50.1820">
    <property type="entry name" value="alpha/beta hydrolase"/>
    <property type="match status" value="1"/>
</dbReference>
<dbReference type="AlphaFoldDB" id="A0A5B8VHH4"/>
<keyword evidence="2" id="KW-0645">Protease</keyword>
<dbReference type="KEGG" id="pgin:FRZ67_21610"/>
<keyword evidence="2" id="KW-0378">Hydrolase</keyword>
<keyword evidence="3" id="KW-1185">Reference proteome</keyword>
<protein>
    <submittedName>
        <fullName evidence="2">Carboxypeptidase</fullName>
    </submittedName>
</protein>
<dbReference type="SUPFAM" id="SSF53474">
    <property type="entry name" value="alpha/beta-Hydrolases"/>
    <property type="match status" value="1"/>
</dbReference>
<reference evidence="2 3" key="1">
    <citation type="journal article" date="2016" name="Int. J. Syst. Evol. Microbiol.">
        <title>Panacibacter ginsenosidivorans gen. nov., sp. nov., with ginsenoside converting activity isolated from soil of a ginseng field.</title>
        <authorList>
            <person name="Siddiqi M.Z."/>
            <person name="Muhammad Shafi S."/>
            <person name="Choi K.D."/>
            <person name="Im W.T."/>
        </authorList>
    </citation>
    <scope>NUCLEOTIDE SEQUENCE [LARGE SCALE GENOMIC DNA]</scope>
    <source>
        <strain evidence="2 3">Gsoil1550</strain>
    </source>
</reference>
<proteinExistence type="predicted"/>
<dbReference type="Pfam" id="PF00450">
    <property type="entry name" value="Peptidase_S10"/>
    <property type="match status" value="1"/>
</dbReference>
<keyword evidence="2" id="KW-0121">Carboxypeptidase</keyword>
<organism evidence="2 3">
    <name type="scientific">Panacibacter ginsenosidivorans</name>
    <dbReference type="NCBI Taxonomy" id="1813871"/>
    <lineage>
        <taxon>Bacteria</taxon>
        <taxon>Pseudomonadati</taxon>
        <taxon>Bacteroidota</taxon>
        <taxon>Chitinophagia</taxon>
        <taxon>Chitinophagales</taxon>
        <taxon>Chitinophagaceae</taxon>
        <taxon>Panacibacter</taxon>
    </lineage>
</organism>
<dbReference type="RefSeq" id="WP_147192644.1">
    <property type="nucleotide sequence ID" value="NZ_CP042435.1"/>
</dbReference>
<feature type="signal peptide" evidence="1">
    <location>
        <begin position="1"/>
        <end position="20"/>
    </location>
</feature>
<sequence length="505" mass="56052">MRKRVYLFLLLLCFTSIGYTQTPPAINDTTPIPAPVKSVTKHSITINGKLINYTATAGAIILKNEKDEQVALYGYTAYTKDGEADAAKRPITFSYNGGPGSSSMWLHLGVMGPRKVVVNDPYDNPPPPYKMEDNMNSILDVSDIVMIDPVGTGLSHAVGKAKNKDFWGVDQDIKSVSWFIKQYVTDNDRWNSPKFLLGESYGTMRSAGVANYLQENLGLAVNGIVLVSVVLDLRTLTFQQGDDISYPLHLPTYAATAWYHNKLANKPADLNAFLKEVRTFASGEYLAALTKGDQLTDAEKDNIATKLASYTGLSKDYLLKANLRVNEPQFTQELLRNEHMTVGRLDSRYKGINQDLLSEYSVFDPQSSAVSPPFVASFMNYYYGDLKVDKSNVYHVNAYSAEGFDWDWKHAKNGGGGDPVTPNTGTDLAEAMSHNPNLRVLVLNGLYDLATPFFATEYTFDHLSLEKKLKQNVTFKYYNAGHMMYVEPASAAAFKKDVADFITGK</sequence>
<dbReference type="InterPro" id="IPR001563">
    <property type="entry name" value="Peptidase_S10"/>
</dbReference>
<evidence type="ECO:0000313" key="2">
    <source>
        <dbReference type="EMBL" id="QEC69768.1"/>
    </source>
</evidence>
<dbReference type="GO" id="GO:0006508">
    <property type="term" value="P:proteolysis"/>
    <property type="evidence" value="ECO:0007669"/>
    <property type="project" value="InterPro"/>
</dbReference>
<gene>
    <name evidence="2" type="ORF">FRZ67_21610</name>
</gene>
<accession>A0A5B8VHH4</accession>
<dbReference type="EMBL" id="CP042435">
    <property type="protein sequence ID" value="QEC69768.1"/>
    <property type="molecule type" value="Genomic_DNA"/>
</dbReference>
<dbReference type="InterPro" id="IPR029058">
    <property type="entry name" value="AB_hydrolase_fold"/>
</dbReference>
<evidence type="ECO:0000313" key="3">
    <source>
        <dbReference type="Proteomes" id="UP000321533"/>
    </source>
</evidence>
<dbReference type="Proteomes" id="UP000321533">
    <property type="component" value="Chromosome"/>
</dbReference>